<dbReference type="InterPro" id="IPR013126">
    <property type="entry name" value="Hsp_70_fam"/>
</dbReference>
<dbReference type="EMBL" id="ML769598">
    <property type="protein sequence ID" value="KAE9392348.1"/>
    <property type="molecule type" value="Genomic_DNA"/>
</dbReference>
<gene>
    <name evidence="3" type="ORF">BT96DRAFT_1000441</name>
</gene>
<dbReference type="GO" id="GO:0140662">
    <property type="term" value="F:ATP-dependent protein folding chaperone"/>
    <property type="evidence" value="ECO:0007669"/>
    <property type="project" value="InterPro"/>
</dbReference>
<dbReference type="AlphaFoldDB" id="A0A6A4H3T4"/>
<dbReference type="Proteomes" id="UP000799118">
    <property type="component" value="Unassembled WGS sequence"/>
</dbReference>
<keyword evidence="4" id="KW-1185">Reference proteome</keyword>
<dbReference type="GO" id="GO:0005524">
    <property type="term" value="F:ATP binding"/>
    <property type="evidence" value="ECO:0007669"/>
    <property type="project" value="UniProtKB-KW"/>
</dbReference>
<evidence type="ECO:0000313" key="4">
    <source>
        <dbReference type="Proteomes" id="UP000799118"/>
    </source>
</evidence>
<evidence type="ECO:0000313" key="3">
    <source>
        <dbReference type="EMBL" id="KAE9392348.1"/>
    </source>
</evidence>
<keyword evidence="2" id="KW-0067">ATP-binding</keyword>
<dbReference type="Gene3D" id="3.30.420.40">
    <property type="match status" value="1"/>
</dbReference>
<dbReference type="Pfam" id="PF00012">
    <property type="entry name" value="HSP70"/>
    <property type="match status" value="1"/>
</dbReference>
<dbReference type="SUPFAM" id="SSF53067">
    <property type="entry name" value="Actin-like ATPase domain"/>
    <property type="match status" value="1"/>
</dbReference>
<accession>A0A6A4H3T4</accession>
<evidence type="ECO:0000256" key="2">
    <source>
        <dbReference type="ARBA" id="ARBA00022840"/>
    </source>
</evidence>
<protein>
    <submittedName>
        <fullName evidence="3">Uncharacterized protein</fullName>
    </submittedName>
</protein>
<keyword evidence="1" id="KW-0547">Nucleotide-binding</keyword>
<name>A0A6A4H3T4_9AGAR</name>
<dbReference type="OrthoDB" id="3254459at2759"/>
<dbReference type="InterPro" id="IPR043129">
    <property type="entry name" value="ATPase_NBD"/>
</dbReference>
<organism evidence="3 4">
    <name type="scientific">Gymnopus androsaceus JB14</name>
    <dbReference type="NCBI Taxonomy" id="1447944"/>
    <lineage>
        <taxon>Eukaryota</taxon>
        <taxon>Fungi</taxon>
        <taxon>Dikarya</taxon>
        <taxon>Basidiomycota</taxon>
        <taxon>Agaricomycotina</taxon>
        <taxon>Agaricomycetes</taxon>
        <taxon>Agaricomycetidae</taxon>
        <taxon>Agaricales</taxon>
        <taxon>Marasmiineae</taxon>
        <taxon>Omphalotaceae</taxon>
        <taxon>Gymnopus</taxon>
    </lineage>
</organism>
<reference evidence="3" key="1">
    <citation type="journal article" date="2019" name="Environ. Microbiol.">
        <title>Fungal ecological strategies reflected in gene transcription - a case study of two litter decomposers.</title>
        <authorList>
            <person name="Barbi F."/>
            <person name="Kohler A."/>
            <person name="Barry K."/>
            <person name="Baskaran P."/>
            <person name="Daum C."/>
            <person name="Fauchery L."/>
            <person name="Ihrmark K."/>
            <person name="Kuo A."/>
            <person name="LaButti K."/>
            <person name="Lipzen A."/>
            <person name="Morin E."/>
            <person name="Grigoriev I.V."/>
            <person name="Henrissat B."/>
            <person name="Lindahl B."/>
            <person name="Martin F."/>
        </authorList>
    </citation>
    <scope>NUCLEOTIDE SEQUENCE</scope>
    <source>
        <strain evidence="3">JB14</strain>
    </source>
</reference>
<evidence type="ECO:0000256" key="1">
    <source>
        <dbReference type="ARBA" id="ARBA00022741"/>
    </source>
</evidence>
<proteinExistence type="predicted"/>
<dbReference type="Gene3D" id="3.90.640.10">
    <property type="entry name" value="Actin, Chain A, domain 4"/>
    <property type="match status" value="1"/>
</dbReference>
<sequence>MATLLYQFRPLNPRSLTFCLHPRRGDTVTKSLQGELFATCNMEIESKKLSWVSFPDNKRLAGEPPSVILTHAKFGELNVGLFKKTMTPVEQVLKDANIKKDDIDEPVDWLLAAVEKLNEQQKHSAILKAQKEDEGAGPE</sequence>